<evidence type="ECO:0000313" key="5">
    <source>
        <dbReference type="Proteomes" id="UP000039865"/>
    </source>
</evidence>
<dbReference type="InParanoid" id="A0A078AC54"/>
<dbReference type="CDD" id="cd01610">
    <property type="entry name" value="PAP2_like"/>
    <property type="match status" value="1"/>
</dbReference>
<evidence type="ECO:0000256" key="1">
    <source>
        <dbReference type="SAM" id="MobiDB-lite"/>
    </source>
</evidence>
<feature type="transmembrane region" description="Helical" evidence="2">
    <location>
        <begin position="78"/>
        <end position="104"/>
    </location>
</feature>
<reference evidence="4 5" key="1">
    <citation type="submission" date="2014-06" db="EMBL/GenBank/DDBJ databases">
        <authorList>
            <person name="Swart Estienne"/>
        </authorList>
    </citation>
    <scope>NUCLEOTIDE SEQUENCE [LARGE SCALE GENOMIC DNA]</scope>
    <source>
        <strain evidence="4 5">130c</strain>
    </source>
</reference>
<keyword evidence="2" id="KW-0812">Transmembrane</keyword>
<dbReference type="SUPFAM" id="SSF48317">
    <property type="entry name" value="Acid phosphatase/Vanadium-dependent haloperoxidase"/>
    <property type="match status" value="1"/>
</dbReference>
<evidence type="ECO:0000313" key="4">
    <source>
        <dbReference type="EMBL" id="CDW79182.1"/>
    </source>
</evidence>
<dbReference type="PANTHER" id="PTHR14969:SF13">
    <property type="entry name" value="AT30094P"/>
    <property type="match status" value="1"/>
</dbReference>
<name>A0A078AC54_STYLE</name>
<feature type="transmembrane region" description="Helical" evidence="2">
    <location>
        <begin position="195"/>
        <end position="221"/>
    </location>
</feature>
<dbReference type="AlphaFoldDB" id="A0A078AC54"/>
<evidence type="ECO:0000259" key="3">
    <source>
        <dbReference type="SMART" id="SM00014"/>
    </source>
</evidence>
<organism evidence="4 5">
    <name type="scientific">Stylonychia lemnae</name>
    <name type="common">Ciliate</name>
    <dbReference type="NCBI Taxonomy" id="5949"/>
    <lineage>
        <taxon>Eukaryota</taxon>
        <taxon>Sar</taxon>
        <taxon>Alveolata</taxon>
        <taxon>Ciliophora</taxon>
        <taxon>Intramacronucleata</taxon>
        <taxon>Spirotrichea</taxon>
        <taxon>Stichotrichia</taxon>
        <taxon>Sporadotrichida</taxon>
        <taxon>Oxytrichidae</taxon>
        <taxon>Stylonychinae</taxon>
        <taxon>Stylonychia</taxon>
    </lineage>
</organism>
<sequence>MIKDSYQTKQRLISTNQESNHLDSNADQQPTQDYNRSSINASQAPQKPRGFNLIKYLDLQDRKLSRCIHQAELPHFEYLIVAFGTIFNRLYCFIPIFITCALAAQQPEKLTILMTNHSQKYASKLEENGGNKLSLSLFWLIFNTFLLLILLFTTQTLKRLIRRNRPSALRVARKINLTDIEKGTLSMPSGDTAQAALWCGLMNLFFQSQTVMFMVPLVALGRIYYQCHYIGDTLAGGMIGFFIANLGFVHFDRIASFIFPMVI</sequence>
<dbReference type="EMBL" id="CCKQ01007759">
    <property type="protein sequence ID" value="CDW79182.1"/>
    <property type="molecule type" value="Genomic_DNA"/>
</dbReference>
<dbReference type="PANTHER" id="PTHR14969">
    <property type="entry name" value="SPHINGOSINE-1-PHOSPHATE PHOSPHOHYDROLASE"/>
    <property type="match status" value="1"/>
</dbReference>
<keyword evidence="2" id="KW-1133">Transmembrane helix</keyword>
<dbReference type="InterPro" id="IPR036938">
    <property type="entry name" value="PAP2/HPO_sf"/>
</dbReference>
<feature type="transmembrane region" description="Helical" evidence="2">
    <location>
        <begin position="233"/>
        <end position="251"/>
    </location>
</feature>
<dbReference type="Pfam" id="PF01569">
    <property type="entry name" value="PAP2"/>
    <property type="match status" value="1"/>
</dbReference>
<protein>
    <submittedName>
        <fullName evidence="4">Membrane-associated phospholipid phosphatase</fullName>
    </submittedName>
</protein>
<gene>
    <name evidence="4" type="primary">Contig5104.g5459</name>
    <name evidence="4" type="ORF">STYLEM_8168</name>
</gene>
<dbReference type="Gene3D" id="1.20.144.10">
    <property type="entry name" value="Phosphatidic acid phosphatase type 2/haloperoxidase"/>
    <property type="match status" value="1"/>
</dbReference>
<keyword evidence="2" id="KW-0472">Membrane</keyword>
<dbReference type="OrthoDB" id="10030083at2759"/>
<dbReference type="InterPro" id="IPR000326">
    <property type="entry name" value="PAP2/HPO"/>
</dbReference>
<accession>A0A078AC54</accession>
<evidence type="ECO:0000256" key="2">
    <source>
        <dbReference type="SAM" id="Phobius"/>
    </source>
</evidence>
<keyword evidence="5" id="KW-1185">Reference proteome</keyword>
<dbReference type="SMART" id="SM00014">
    <property type="entry name" value="acidPPc"/>
    <property type="match status" value="1"/>
</dbReference>
<feature type="transmembrane region" description="Helical" evidence="2">
    <location>
        <begin position="133"/>
        <end position="153"/>
    </location>
</feature>
<proteinExistence type="predicted"/>
<dbReference type="Proteomes" id="UP000039865">
    <property type="component" value="Unassembled WGS sequence"/>
</dbReference>
<feature type="compositionally biased region" description="Polar residues" evidence="1">
    <location>
        <begin position="14"/>
        <end position="45"/>
    </location>
</feature>
<feature type="region of interest" description="Disordered" evidence="1">
    <location>
        <begin position="14"/>
        <end position="46"/>
    </location>
</feature>
<feature type="domain" description="Phosphatidic acid phosphatase type 2/haloperoxidase" evidence="3">
    <location>
        <begin position="140"/>
        <end position="248"/>
    </location>
</feature>